<feature type="transmembrane region" description="Helical" evidence="1">
    <location>
        <begin position="172"/>
        <end position="190"/>
    </location>
</feature>
<dbReference type="PANTHER" id="PTHR42709:SF9">
    <property type="entry name" value="ALKALINE PHOSPHATASE LIKE PROTEIN"/>
    <property type="match status" value="1"/>
</dbReference>
<feature type="transmembrane region" description="Helical" evidence="1">
    <location>
        <begin position="12"/>
        <end position="43"/>
    </location>
</feature>
<feature type="transmembrane region" description="Helical" evidence="1">
    <location>
        <begin position="50"/>
        <end position="72"/>
    </location>
</feature>
<accession>A0A485M1H9</accession>
<reference evidence="3" key="1">
    <citation type="submission" date="2019-03" db="EMBL/GenBank/DDBJ databases">
        <authorList>
            <person name="Hao L."/>
        </authorList>
    </citation>
    <scope>NUCLEOTIDE SEQUENCE</scope>
</reference>
<protein>
    <submittedName>
        <fullName evidence="3">Inner membrane protein YabI</fullName>
    </submittedName>
</protein>
<dbReference type="Pfam" id="PF09335">
    <property type="entry name" value="VTT_dom"/>
    <property type="match status" value="1"/>
</dbReference>
<gene>
    <name evidence="3" type="primary">yabI</name>
    <name evidence="3" type="ORF">SCFA_2930002</name>
</gene>
<dbReference type="InterPro" id="IPR051311">
    <property type="entry name" value="DedA_domain"/>
</dbReference>
<dbReference type="EMBL" id="CAADRN010000216">
    <property type="protein sequence ID" value="VFU15241.1"/>
    <property type="molecule type" value="Genomic_DNA"/>
</dbReference>
<evidence type="ECO:0000256" key="1">
    <source>
        <dbReference type="SAM" id="Phobius"/>
    </source>
</evidence>
<feature type="transmembrane region" description="Helical" evidence="1">
    <location>
        <begin position="136"/>
        <end position="160"/>
    </location>
</feature>
<organism evidence="3">
    <name type="scientific">anaerobic digester metagenome</name>
    <dbReference type="NCBI Taxonomy" id="1263854"/>
    <lineage>
        <taxon>unclassified sequences</taxon>
        <taxon>metagenomes</taxon>
        <taxon>ecological metagenomes</taxon>
    </lineage>
</organism>
<dbReference type="PANTHER" id="PTHR42709">
    <property type="entry name" value="ALKALINE PHOSPHATASE LIKE PROTEIN"/>
    <property type="match status" value="1"/>
</dbReference>
<evidence type="ECO:0000259" key="2">
    <source>
        <dbReference type="Pfam" id="PF09335"/>
    </source>
</evidence>
<dbReference type="AlphaFoldDB" id="A0A485M1H9"/>
<sequence>MLDFIVNYLTALGLSGLLAGVFIEAMGVPFPGGIMVVLTGFLVNQGKINFFSALITTLSGYTAGSFTAYLIGRNLGQPFFLWCGRYLRITPERIKQTQSWLDRSAPAFIVFGRFLPGVSNLTPYMAGVSRIGAGYFLFYNTLFTLGWGGLYLLLGMFFGHNYRLISGYLNNGLPFVGLGLLGIYLAYVYLKKYKKWIKNI</sequence>
<feature type="transmembrane region" description="Helical" evidence="1">
    <location>
        <begin position="105"/>
        <end position="124"/>
    </location>
</feature>
<dbReference type="GO" id="GO:0005886">
    <property type="term" value="C:plasma membrane"/>
    <property type="evidence" value="ECO:0007669"/>
    <property type="project" value="TreeGrafter"/>
</dbReference>
<proteinExistence type="predicted"/>
<dbReference type="InterPro" id="IPR032816">
    <property type="entry name" value="VTT_dom"/>
</dbReference>
<evidence type="ECO:0000313" key="3">
    <source>
        <dbReference type="EMBL" id="VFU15241.1"/>
    </source>
</evidence>
<feature type="domain" description="VTT" evidence="2">
    <location>
        <begin position="30"/>
        <end position="155"/>
    </location>
</feature>
<keyword evidence="1" id="KW-0472">Membrane</keyword>
<name>A0A485M1H9_9ZZZZ</name>
<keyword evidence="1" id="KW-1133">Transmembrane helix</keyword>
<keyword evidence="1" id="KW-0812">Transmembrane</keyword>